<sequence length="163" mass="18290">MSDEDAPQKQIPFDELKIVHVQSQDTDGNRRTRRSRWMSEFPAESSALGVRNNPQKQMLGCVGVNEFKCIHEPDLTSQLAAMWEVSHGGAPARAAKVLPLSRIWLPASCEGCLCHCLCNPTFLTYCLAVMWEDVARLKGPPPRQMPLNVLQFAGVFIIHFDQL</sequence>
<protein>
    <submittedName>
        <fullName evidence="1">GM19363</fullName>
    </submittedName>
</protein>
<dbReference type="AlphaFoldDB" id="B4HVJ8"/>
<evidence type="ECO:0000313" key="2">
    <source>
        <dbReference type="Proteomes" id="UP000001292"/>
    </source>
</evidence>
<evidence type="ECO:0000313" key="1">
    <source>
        <dbReference type="EMBL" id="EDW49963.1"/>
    </source>
</evidence>
<keyword evidence="2" id="KW-1185">Reference proteome</keyword>
<dbReference type="Proteomes" id="UP000001292">
    <property type="component" value="Unassembled WGS sequence"/>
</dbReference>
<name>B4HVJ8_DROSE</name>
<gene>
    <name evidence="1" type="primary">Dsec\GM19363</name>
    <name evidence="1" type="ORF">Dsec_GM19363</name>
</gene>
<proteinExistence type="predicted"/>
<organism evidence="2">
    <name type="scientific">Drosophila sechellia</name>
    <name type="common">Fruit fly</name>
    <dbReference type="NCBI Taxonomy" id="7238"/>
    <lineage>
        <taxon>Eukaryota</taxon>
        <taxon>Metazoa</taxon>
        <taxon>Ecdysozoa</taxon>
        <taxon>Arthropoda</taxon>
        <taxon>Hexapoda</taxon>
        <taxon>Insecta</taxon>
        <taxon>Pterygota</taxon>
        <taxon>Neoptera</taxon>
        <taxon>Endopterygota</taxon>
        <taxon>Diptera</taxon>
        <taxon>Brachycera</taxon>
        <taxon>Muscomorpha</taxon>
        <taxon>Ephydroidea</taxon>
        <taxon>Drosophilidae</taxon>
        <taxon>Drosophila</taxon>
        <taxon>Sophophora</taxon>
    </lineage>
</organism>
<reference evidence="1 2" key="1">
    <citation type="journal article" date="2007" name="Nature">
        <title>Evolution of genes and genomes on the Drosophila phylogeny.</title>
        <authorList>
            <consortium name="Drosophila 12 Genomes Consortium"/>
            <person name="Clark A.G."/>
            <person name="Eisen M.B."/>
            <person name="Smith D.R."/>
            <person name="Bergman C.M."/>
            <person name="Oliver B."/>
            <person name="Markow T.A."/>
            <person name="Kaufman T.C."/>
            <person name="Kellis M."/>
            <person name="Gelbart W."/>
            <person name="Iyer V.N."/>
            <person name="Pollard D.A."/>
            <person name="Sackton T.B."/>
            <person name="Larracuente A.M."/>
            <person name="Singh N.D."/>
            <person name="Abad J.P."/>
            <person name="Abt D.N."/>
            <person name="Adryan B."/>
            <person name="Aguade M."/>
            <person name="Akashi H."/>
            <person name="Anderson W.W."/>
            <person name="Aquadro C.F."/>
            <person name="Ardell D.H."/>
            <person name="Arguello R."/>
            <person name="Artieri C.G."/>
            <person name="Barbash D.A."/>
            <person name="Barker D."/>
            <person name="Barsanti P."/>
            <person name="Batterham P."/>
            <person name="Batzoglou S."/>
            <person name="Begun D."/>
            <person name="Bhutkar A."/>
            <person name="Blanco E."/>
            <person name="Bosak S.A."/>
            <person name="Bradley R.K."/>
            <person name="Brand A.D."/>
            <person name="Brent M.R."/>
            <person name="Brooks A.N."/>
            <person name="Brown R.H."/>
            <person name="Butlin R.K."/>
            <person name="Caggese C."/>
            <person name="Calvi B.R."/>
            <person name="Bernardo de Carvalho A."/>
            <person name="Caspi A."/>
            <person name="Castrezana S."/>
            <person name="Celniker S.E."/>
            <person name="Chang J.L."/>
            <person name="Chapple C."/>
            <person name="Chatterji S."/>
            <person name="Chinwalla A."/>
            <person name="Civetta A."/>
            <person name="Clifton S.W."/>
            <person name="Comeron J.M."/>
            <person name="Costello J.C."/>
            <person name="Coyne J.A."/>
            <person name="Daub J."/>
            <person name="David R.G."/>
            <person name="Delcher A.L."/>
            <person name="Delehaunty K."/>
            <person name="Do C.B."/>
            <person name="Ebling H."/>
            <person name="Edwards K."/>
            <person name="Eickbush T."/>
            <person name="Evans J.D."/>
            <person name="Filipski A."/>
            <person name="Findeiss S."/>
            <person name="Freyhult E."/>
            <person name="Fulton L."/>
            <person name="Fulton R."/>
            <person name="Garcia A.C."/>
            <person name="Gardiner A."/>
            <person name="Garfield D.A."/>
            <person name="Garvin B.E."/>
            <person name="Gibson G."/>
            <person name="Gilbert D."/>
            <person name="Gnerre S."/>
            <person name="Godfrey J."/>
            <person name="Good R."/>
            <person name="Gotea V."/>
            <person name="Gravely B."/>
            <person name="Greenberg A.J."/>
            <person name="Griffiths-Jones S."/>
            <person name="Gross S."/>
            <person name="Guigo R."/>
            <person name="Gustafson E.A."/>
            <person name="Haerty W."/>
            <person name="Hahn M.W."/>
            <person name="Halligan D.L."/>
            <person name="Halpern A.L."/>
            <person name="Halter G.M."/>
            <person name="Han M.V."/>
            <person name="Heger A."/>
            <person name="Hillier L."/>
            <person name="Hinrichs A.S."/>
            <person name="Holmes I."/>
            <person name="Hoskins R.A."/>
            <person name="Hubisz M.J."/>
            <person name="Hultmark D."/>
            <person name="Huntley M.A."/>
            <person name="Jaffe D.B."/>
            <person name="Jagadeeshan S."/>
            <person name="Jeck W.R."/>
            <person name="Johnson J."/>
            <person name="Jones C.D."/>
            <person name="Jordan W.C."/>
            <person name="Karpen G.H."/>
            <person name="Kataoka E."/>
            <person name="Keightley P.D."/>
            <person name="Kheradpour P."/>
            <person name="Kirkness E.F."/>
            <person name="Koerich L.B."/>
            <person name="Kristiansen K."/>
            <person name="Kudrna D."/>
            <person name="Kulathinal R.J."/>
            <person name="Kumar S."/>
            <person name="Kwok R."/>
            <person name="Lander E."/>
            <person name="Langley C.H."/>
            <person name="Lapoint R."/>
            <person name="Lazzaro B.P."/>
            <person name="Lee S.J."/>
            <person name="Levesque L."/>
            <person name="Li R."/>
            <person name="Lin C.F."/>
            <person name="Lin M.F."/>
            <person name="Lindblad-Toh K."/>
            <person name="Llopart A."/>
            <person name="Long M."/>
            <person name="Low L."/>
            <person name="Lozovsky E."/>
            <person name="Lu J."/>
            <person name="Luo M."/>
            <person name="Machado C.A."/>
            <person name="Makalowski W."/>
            <person name="Marzo M."/>
            <person name="Matsuda M."/>
            <person name="Matzkin L."/>
            <person name="McAllister B."/>
            <person name="McBride C.S."/>
            <person name="McKernan B."/>
            <person name="McKernan K."/>
            <person name="Mendez-Lago M."/>
            <person name="Minx P."/>
            <person name="Mollenhauer M.U."/>
            <person name="Montooth K."/>
            <person name="Mount S.M."/>
            <person name="Mu X."/>
            <person name="Myers E."/>
            <person name="Negre B."/>
            <person name="Newfeld S."/>
            <person name="Nielsen R."/>
            <person name="Noor M.A."/>
            <person name="O'Grady P."/>
            <person name="Pachter L."/>
            <person name="Papaceit M."/>
            <person name="Parisi M.J."/>
            <person name="Parisi M."/>
            <person name="Parts L."/>
            <person name="Pedersen J.S."/>
            <person name="Pesole G."/>
            <person name="Phillippy A.M."/>
            <person name="Ponting C.P."/>
            <person name="Pop M."/>
            <person name="Porcelli D."/>
            <person name="Powell J.R."/>
            <person name="Prohaska S."/>
            <person name="Pruitt K."/>
            <person name="Puig M."/>
            <person name="Quesneville H."/>
            <person name="Ram K.R."/>
            <person name="Rand D."/>
            <person name="Rasmussen M.D."/>
            <person name="Reed L.K."/>
            <person name="Reenan R."/>
            <person name="Reily A."/>
            <person name="Remington K.A."/>
            <person name="Rieger T.T."/>
            <person name="Ritchie M.G."/>
            <person name="Robin C."/>
            <person name="Rogers Y.H."/>
            <person name="Rohde C."/>
            <person name="Rozas J."/>
            <person name="Rubenfield M.J."/>
            <person name="Ruiz A."/>
            <person name="Russo S."/>
            <person name="Salzberg S.L."/>
            <person name="Sanchez-Gracia A."/>
            <person name="Saranga D.J."/>
            <person name="Sato H."/>
            <person name="Schaeffer S.W."/>
            <person name="Schatz M.C."/>
            <person name="Schlenke T."/>
            <person name="Schwartz R."/>
            <person name="Segarra C."/>
            <person name="Singh R.S."/>
            <person name="Sirot L."/>
            <person name="Sirota M."/>
            <person name="Sisneros N.B."/>
            <person name="Smith C.D."/>
            <person name="Smith T.F."/>
            <person name="Spieth J."/>
            <person name="Stage D.E."/>
            <person name="Stark A."/>
            <person name="Stephan W."/>
            <person name="Strausberg R.L."/>
            <person name="Strempel S."/>
            <person name="Sturgill D."/>
            <person name="Sutton G."/>
            <person name="Sutton G.G."/>
            <person name="Tao W."/>
            <person name="Teichmann S."/>
            <person name="Tobari Y.N."/>
            <person name="Tomimura Y."/>
            <person name="Tsolas J.M."/>
            <person name="Valente V.L."/>
            <person name="Venter E."/>
            <person name="Venter J.C."/>
            <person name="Vicario S."/>
            <person name="Vieira F.G."/>
            <person name="Vilella A.J."/>
            <person name="Villasante A."/>
            <person name="Walenz B."/>
            <person name="Wang J."/>
            <person name="Wasserman M."/>
            <person name="Watts T."/>
            <person name="Wilson D."/>
            <person name="Wilson R.K."/>
            <person name="Wing R.A."/>
            <person name="Wolfner M.F."/>
            <person name="Wong A."/>
            <person name="Wong G.K."/>
            <person name="Wu C.I."/>
            <person name="Wu G."/>
            <person name="Yamamoto D."/>
            <person name="Yang H.P."/>
            <person name="Yang S.P."/>
            <person name="Yorke J.A."/>
            <person name="Yoshida K."/>
            <person name="Zdobnov E."/>
            <person name="Zhang P."/>
            <person name="Zhang Y."/>
            <person name="Zimin A.V."/>
            <person name="Baldwin J."/>
            <person name="Abdouelleil A."/>
            <person name="Abdulkadir J."/>
            <person name="Abebe A."/>
            <person name="Abera B."/>
            <person name="Abreu J."/>
            <person name="Acer S.C."/>
            <person name="Aftuck L."/>
            <person name="Alexander A."/>
            <person name="An P."/>
            <person name="Anderson E."/>
            <person name="Anderson S."/>
            <person name="Arachi H."/>
            <person name="Azer M."/>
            <person name="Bachantsang P."/>
            <person name="Barry A."/>
            <person name="Bayul T."/>
            <person name="Berlin A."/>
            <person name="Bessette D."/>
            <person name="Bloom T."/>
            <person name="Blye J."/>
            <person name="Boguslavskiy L."/>
            <person name="Bonnet C."/>
            <person name="Boukhgalter B."/>
            <person name="Bourzgui I."/>
            <person name="Brown A."/>
            <person name="Cahill P."/>
            <person name="Channer S."/>
            <person name="Cheshatsang Y."/>
            <person name="Chuda L."/>
            <person name="Citroen M."/>
            <person name="Collymore A."/>
            <person name="Cooke P."/>
            <person name="Costello M."/>
            <person name="D'Aco K."/>
            <person name="Daza R."/>
            <person name="De Haan G."/>
            <person name="DeGray S."/>
            <person name="DeMaso C."/>
            <person name="Dhargay N."/>
            <person name="Dooley K."/>
            <person name="Dooley E."/>
            <person name="Doricent M."/>
            <person name="Dorje P."/>
            <person name="Dorjee K."/>
            <person name="Dupes A."/>
            <person name="Elong R."/>
            <person name="Falk J."/>
            <person name="Farina A."/>
            <person name="Faro S."/>
            <person name="Ferguson D."/>
            <person name="Fisher S."/>
            <person name="Foley C.D."/>
            <person name="Franke A."/>
            <person name="Friedrich D."/>
            <person name="Gadbois L."/>
            <person name="Gearin G."/>
            <person name="Gearin C.R."/>
            <person name="Giannoukos G."/>
            <person name="Goode T."/>
            <person name="Graham J."/>
            <person name="Grandbois E."/>
            <person name="Grewal S."/>
            <person name="Gyaltsen K."/>
            <person name="Hafez N."/>
            <person name="Hagos B."/>
            <person name="Hall J."/>
            <person name="Henson C."/>
            <person name="Hollinger A."/>
            <person name="Honan T."/>
            <person name="Huard M.D."/>
            <person name="Hughes L."/>
            <person name="Hurhula B."/>
            <person name="Husby M.E."/>
            <person name="Kamat A."/>
            <person name="Kanga B."/>
            <person name="Kashin S."/>
            <person name="Khazanovich D."/>
            <person name="Kisner P."/>
            <person name="Lance K."/>
            <person name="Lara M."/>
            <person name="Lee W."/>
            <person name="Lennon N."/>
            <person name="Letendre F."/>
            <person name="LeVine R."/>
            <person name="Lipovsky A."/>
            <person name="Liu X."/>
            <person name="Liu J."/>
            <person name="Liu S."/>
            <person name="Lokyitsang T."/>
            <person name="Lokyitsang Y."/>
            <person name="Lubonja R."/>
            <person name="Lui A."/>
            <person name="MacDonald P."/>
            <person name="Magnisalis V."/>
            <person name="Maru K."/>
            <person name="Matthews C."/>
            <person name="McCusker W."/>
            <person name="McDonough S."/>
            <person name="Mehta T."/>
            <person name="Meldrim J."/>
            <person name="Meneus L."/>
            <person name="Mihai O."/>
            <person name="Mihalev A."/>
            <person name="Mihova T."/>
            <person name="Mittelman R."/>
            <person name="Mlenga V."/>
            <person name="Montmayeur A."/>
            <person name="Mulrain L."/>
            <person name="Navidi A."/>
            <person name="Naylor J."/>
            <person name="Negash T."/>
            <person name="Nguyen T."/>
            <person name="Nguyen N."/>
            <person name="Nicol R."/>
            <person name="Norbu C."/>
            <person name="Norbu N."/>
            <person name="Novod N."/>
            <person name="O'Neill B."/>
            <person name="Osman S."/>
            <person name="Markiewicz E."/>
            <person name="Oyono O.L."/>
            <person name="Patti C."/>
            <person name="Phunkhang P."/>
            <person name="Pierre F."/>
            <person name="Priest M."/>
            <person name="Raghuraman S."/>
            <person name="Rege F."/>
            <person name="Reyes R."/>
            <person name="Rise C."/>
            <person name="Rogov P."/>
            <person name="Ross K."/>
            <person name="Ryan E."/>
            <person name="Settipalli S."/>
            <person name="Shea T."/>
            <person name="Sherpa N."/>
            <person name="Shi L."/>
            <person name="Shih D."/>
            <person name="Sparrow T."/>
            <person name="Spaulding J."/>
            <person name="Stalker J."/>
            <person name="Stange-Thomann N."/>
            <person name="Stavropoulos S."/>
            <person name="Stone C."/>
            <person name="Strader C."/>
            <person name="Tesfaye S."/>
            <person name="Thomson T."/>
            <person name="Thoulutsang Y."/>
            <person name="Thoulutsang D."/>
            <person name="Topham K."/>
            <person name="Topping I."/>
            <person name="Tsamla T."/>
            <person name="Vassiliev H."/>
            <person name="Vo A."/>
            <person name="Wangchuk T."/>
            <person name="Wangdi T."/>
            <person name="Weiand M."/>
            <person name="Wilkinson J."/>
            <person name="Wilson A."/>
            <person name="Yadav S."/>
            <person name="Young G."/>
            <person name="Yu Q."/>
            <person name="Zembek L."/>
            <person name="Zhong D."/>
            <person name="Zimmer A."/>
            <person name="Zwirko Z."/>
            <person name="Jaffe D.B."/>
            <person name="Alvarez P."/>
            <person name="Brockman W."/>
            <person name="Butler J."/>
            <person name="Chin C."/>
            <person name="Gnerre S."/>
            <person name="Grabherr M."/>
            <person name="Kleber M."/>
            <person name="Mauceli E."/>
            <person name="MacCallum I."/>
        </authorList>
    </citation>
    <scope>NUCLEOTIDE SEQUENCE [LARGE SCALE GENOMIC DNA]</scope>
    <source>
        <strain evidence="2">Rob3c / Tucson 14021-0248.25</strain>
    </source>
</reference>
<dbReference type="EMBL" id="CH480817">
    <property type="protein sequence ID" value="EDW49963.1"/>
    <property type="molecule type" value="Genomic_DNA"/>
</dbReference>
<dbReference type="OMA" id="WLPASCE"/>
<accession>B4HVJ8</accession>
<dbReference type="HOGENOM" id="CLU_1628793_0_0_1"/>